<sequence>KDKVQAKAEGAFDKHREKLENVVDKGTEHLASAKDSVVNAKERLGEKLSRSGSYDVNPEPRGAIGTRVDQAKTYLADKKEALGTRLSSFKDKVWPKTSDSYTVSGKDTTGSKVADTAQNVLFGDKSGNTRYTPTLNLDVSHLVKDSVTQASGIRGAQGVNLEVAGDTLLTGARISAENGKVELGGSKVTATTLAGSDYRADVGLNLSKSPVNLALGAKDELTQKQDDATRKDQAFNLGPLRVGGHSDQQELQAGIDQKGS</sequence>
<protein>
    <recommendedName>
        <fullName evidence="4">Filamentous hemagglutinin</fullName>
    </recommendedName>
</protein>
<dbReference type="GO" id="GO:0003824">
    <property type="term" value="F:catalytic activity"/>
    <property type="evidence" value="ECO:0007669"/>
    <property type="project" value="UniProtKB-ARBA"/>
</dbReference>
<dbReference type="EMBL" id="RBRL01000193">
    <property type="protein sequence ID" value="RMQ88603.1"/>
    <property type="molecule type" value="Genomic_DNA"/>
</dbReference>
<proteinExistence type="predicted"/>
<name>A0A3M4QDT6_9PSED</name>
<accession>A0A3M4QDT6</accession>
<evidence type="ECO:0000256" key="1">
    <source>
        <dbReference type="SAM" id="MobiDB-lite"/>
    </source>
</evidence>
<organism evidence="2 3">
    <name type="scientific">Pseudomonas salomonii</name>
    <dbReference type="NCBI Taxonomy" id="191391"/>
    <lineage>
        <taxon>Bacteria</taxon>
        <taxon>Pseudomonadati</taxon>
        <taxon>Pseudomonadota</taxon>
        <taxon>Gammaproteobacteria</taxon>
        <taxon>Pseudomonadales</taxon>
        <taxon>Pseudomonadaceae</taxon>
        <taxon>Pseudomonas</taxon>
    </lineage>
</organism>
<reference evidence="2 3" key="1">
    <citation type="submission" date="2018-08" db="EMBL/GenBank/DDBJ databases">
        <title>Recombination of ecologically and evolutionarily significant loci maintains genetic cohesion in the Pseudomonas syringae species complex.</title>
        <authorList>
            <person name="Dillon M."/>
            <person name="Thakur S."/>
            <person name="Almeida R.N.D."/>
            <person name="Weir B.S."/>
            <person name="Guttman D.S."/>
        </authorList>
    </citation>
    <scope>NUCLEOTIDE SEQUENCE [LARGE SCALE GENOMIC DNA]</scope>
    <source>
        <strain evidence="2 3">ICMP 11288</strain>
    </source>
</reference>
<evidence type="ECO:0000313" key="2">
    <source>
        <dbReference type="EMBL" id="RMQ88603.1"/>
    </source>
</evidence>
<evidence type="ECO:0008006" key="4">
    <source>
        <dbReference type="Google" id="ProtNLM"/>
    </source>
</evidence>
<dbReference type="AlphaFoldDB" id="A0A3M4QDT6"/>
<feature type="compositionally biased region" description="Basic and acidic residues" evidence="1">
    <location>
        <begin position="222"/>
        <end position="233"/>
    </location>
</feature>
<evidence type="ECO:0000313" key="3">
    <source>
        <dbReference type="Proteomes" id="UP000277179"/>
    </source>
</evidence>
<dbReference type="Proteomes" id="UP000277179">
    <property type="component" value="Unassembled WGS sequence"/>
</dbReference>
<comment type="caution">
    <text evidence="2">The sequence shown here is derived from an EMBL/GenBank/DDBJ whole genome shotgun (WGS) entry which is preliminary data.</text>
</comment>
<feature type="non-terminal residue" evidence="2">
    <location>
        <position position="1"/>
    </location>
</feature>
<gene>
    <name evidence="2" type="ORF">ALP97_00418</name>
</gene>
<dbReference type="RefSeq" id="WP_221035752.1">
    <property type="nucleotide sequence ID" value="NZ_RBRL01000193.1"/>
</dbReference>
<feature type="region of interest" description="Disordered" evidence="1">
    <location>
        <begin position="222"/>
        <end position="260"/>
    </location>
</feature>